<name>A0A9N9NP82_9GLOM</name>
<keyword evidence="3" id="KW-1185">Reference proteome</keyword>
<accession>A0A9N9NP82</accession>
<comment type="caution">
    <text evidence="2">The sequence shown here is derived from an EMBL/GenBank/DDBJ whole genome shotgun (WGS) entry which is preliminary data.</text>
</comment>
<organism evidence="2 3">
    <name type="scientific">Dentiscutata erythropus</name>
    <dbReference type="NCBI Taxonomy" id="1348616"/>
    <lineage>
        <taxon>Eukaryota</taxon>
        <taxon>Fungi</taxon>
        <taxon>Fungi incertae sedis</taxon>
        <taxon>Mucoromycota</taxon>
        <taxon>Glomeromycotina</taxon>
        <taxon>Glomeromycetes</taxon>
        <taxon>Diversisporales</taxon>
        <taxon>Gigasporaceae</taxon>
        <taxon>Dentiscutata</taxon>
    </lineage>
</organism>
<dbReference type="EMBL" id="CAJVPY010015299">
    <property type="protein sequence ID" value="CAG8751101.1"/>
    <property type="molecule type" value="Genomic_DNA"/>
</dbReference>
<dbReference type="AlphaFoldDB" id="A0A9N9NP82"/>
<gene>
    <name evidence="2" type="ORF">DERYTH_LOCUS16912</name>
</gene>
<evidence type="ECO:0000313" key="2">
    <source>
        <dbReference type="EMBL" id="CAG8751101.1"/>
    </source>
</evidence>
<protein>
    <submittedName>
        <fullName evidence="2">6207_t:CDS:1</fullName>
    </submittedName>
</protein>
<keyword evidence="1" id="KW-0812">Transmembrane</keyword>
<sequence length="73" mass="7524">FSVVVVITGVVASVEAIVGVVFIAFGVCYFGIADVIGIVFTPSCFISVVNFTAGGKFLGVNVLVTTLVRVIVL</sequence>
<keyword evidence="1" id="KW-1133">Transmembrane helix</keyword>
<keyword evidence="1" id="KW-0472">Membrane</keyword>
<proteinExistence type="predicted"/>
<dbReference type="Proteomes" id="UP000789405">
    <property type="component" value="Unassembled WGS sequence"/>
</dbReference>
<evidence type="ECO:0000313" key="3">
    <source>
        <dbReference type="Proteomes" id="UP000789405"/>
    </source>
</evidence>
<reference evidence="2" key="1">
    <citation type="submission" date="2021-06" db="EMBL/GenBank/DDBJ databases">
        <authorList>
            <person name="Kallberg Y."/>
            <person name="Tangrot J."/>
            <person name="Rosling A."/>
        </authorList>
    </citation>
    <scope>NUCLEOTIDE SEQUENCE</scope>
    <source>
        <strain evidence="2">MA453B</strain>
    </source>
</reference>
<feature type="transmembrane region" description="Helical" evidence="1">
    <location>
        <begin position="44"/>
        <end position="72"/>
    </location>
</feature>
<feature type="transmembrane region" description="Helical" evidence="1">
    <location>
        <begin position="6"/>
        <end position="32"/>
    </location>
</feature>
<feature type="non-terminal residue" evidence="2">
    <location>
        <position position="73"/>
    </location>
</feature>
<evidence type="ECO:0000256" key="1">
    <source>
        <dbReference type="SAM" id="Phobius"/>
    </source>
</evidence>